<dbReference type="SMART" id="SM00091">
    <property type="entry name" value="PAS"/>
    <property type="match status" value="1"/>
</dbReference>
<dbReference type="Pfam" id="PF00072">
    <property type="entry name" value="Response_reg"/>
    <property type="match status" value="1"/>
</dbReference>
<feature type="domain" description="Response regulatory" evidence="8">
    <location>
        <begin position="481"/>
        <end position="601"/>
    </location>
</feature>
<dbReference type="Pfam" id="PF13426">
    <property type="entry name" value="PAS_9"/>
    <property type="match status" value="1"/>
</dbReference>
<dbReference type="GO" id="GO:0000155">
    <property type="term" value="F:phosphorelay sensor kinase activity"/>
    <property type="evidence" value="ECO:0007669"/>
    <property type="project" value="InterPro"/>
</dbReference>
<dbReference type="InterPro" id="IPR036890">
    <property type="entry name" value="HATPase_C_sf"/>
</dbReference>
<reference evidence="10 11" key="1">
    <citation type="submission" date="2019-08" db="EMBL/GenBank/DDBJ databases">
        <title>Genomic characterization of a novel candidate phylum (ARYD3) from a high temperature, high salinity tertiary oil reservoir in north central Oklahoma, USA.</title>
        <authorList>
            <person name="Youssef N.H."/>
            <person name="Yadav A."/>
            <person name="Elshahed M.S."/>
        </authorList>
    </citation>
    <scope>NUCLEOTIDE SEQUENCE [LARGE SCALE GENOMIC DNA]</scope>
    <source>
        <strain evidence="10">ARYD1</strain>
    </source>
</reference>
<keyword evidence="3 4" id="KW-0597">Phosphoprotein</keyword>
<evidence type="ECO:0000256" key="5">
    <source>
        <dbReference type="SAM" id="Coils"/>
    </source>
</evidence>
<feature type="transmembrane region" description="Helical" evidence="6">
    <location>
        <begin position="31"/>
        <end position="49"/>
    </location>
</feature>
<dbReference type="InterPro" id="IPR011006">
    <property type="entry name" value="CheY-like_superfamily"/>
</dbReference>
<dbReference type="Gene3D" id="3.40.50.2300">
    <property type="match status" value="1"/>
</dbReference>
<gene>
    <name evidence="10" type="ORF">FXF49_09075</name>
</gene>
<dbReference type="PANTHER" id="PTHR43065">
    <property type="entry name" value="SENSOR HISTIDINE KINASE"/>
    <property type="match status" value="1"/>
</dbReference>
<dbReference type="InterPro" id="IPR004358">
    <property type="entry name" value="Sig_transdc_His_kin-like_C"/>
</dbReference>
<evidence type="ECO:0000259" key="8">
    <source>
        <dbReference type="PROSITE" id="PS50110"/>
    </source>
</evidence>
<dbReference type="CDD" id="cd00082">
    <property type="entry name" value="HisKA"/>
    <property type="match status" value="1"/>
</dbReference>
<dbReference type="SMART" id="SM00448">
    <property type="entry name" value="REC"/>
    <property type="match status" value="1"/>
</dbReference>
<dbReference type="SMART" id="SM00388">
    <property type="entry name" value="HisKA"/>
    <property type="match status" value="1"/>
</dbReference>
<evidence type="ECO:0000259" key="9">
    <source>
        <dbReference type="PROSITE" id="PS50112"/>
    </source>
</evidence>
<dbReference type="Gene3D" id="3.30.565.10">
    <property type="entry name" value="Histidine kinase-like ATPase, C-terminal domain"/>
    <property type="match status" value="1"/>
</dbReference>
<evidence type="ECO:0000256" key="3">
    <source>
        <dbReference type="ARBA" id="ARBA00022553"/>
    </source>
</evidence>
<feature type="coiled-coil region" evidence="5">
    <location>
        <begin position="88"/>
        <end position="125"/>
    </location>
</feature>
<dbReference type="InterPro" id="IPR001789">
    <property type="entry name" value="Sig_transdc_resp-reg_receiver"/>
</dbReference>
<dbReference type="SUPFAM" id="SSF55785">
    <property type="entry name" value="PYP-like sensor domain (PAS domain)"/>
    <property type="match status" value="1"/>
</dbReference>
<dbReference type="SUPFAM" id="SSF55874">
    <property type="entry name" value="ATPase domain of HSP90 chaperone/DNA topoisomerase II/histidine kinase"/>
    <property type="match status" value="1"/>
</dbReference>
<dbReference type="PROSITE" id="PS50112">
    <property type="entry name" value="PAS"/>
    <property type="match status" value="1"/>
</dbReference>
<dbReference type="AlphaFoldDB" id="A0A5D0MNS1"/>
<dbReference type="PROSITE" id="PS50109">
    <property type="entry name" value="HIS_KIN"/>
    <property type="match status" value="1"/>
</dbReference>
<keyword evidence="5" id="KW-0175">Coiled coil</keyword>
<dbReference type="PRINTS" id="PR00344">
    <property type="entry name" value="BCTRLSENSOR"/>
</dbReference>
<evidence type="ECO:0000256" key="4">
    <source>
        <dbReference type="PROSITE-ProRule" id="PRU00169"/>
    </source>
</evidence>
<feature type="transmembrane region" description="Helical" evidence="6">
    <location>
        <begin position="6"/>
        <end position="24"/>
    </location>
</feature>
<keyword evidence="6" id="KW-1133">Transmembrane helix</keyword>
<dbReference type="InterPro" id="IPR036097">
    <property type="entry name" value="HisK_dim/P_sf"/>
</dbReference>
<feature type="domain" description="PAS" evidence="9">
    <location>
        <begin position="115"/>
        <end position="186"/>
    </location>
</feature>
<keyword evidence="6" id="KW-0812">Transmembrane</keyword>
<evidence type="ECO:0000259" key="7">
    <source>
        <dbReference type="PROSITE" id="PS50109"/>
    </source>
</evidence>
<protein>
    <recommendedName>
        <fullName evidence="2">histidine kinase</fullName>
        <ecNumber evidence="2">2.7.13.3</ecNumber>
    </recommendedName>
</protein>
<evidence type="ECO:0000313" key="11">
    <source>
        <dbReference type="Proteomes" id="UP000323337"/>
    </source>
</evidence>
<feature type="domain" description="Histidine kinase" evidence="7">
    <location>
        <begin position="252"/>
        <end position="466"/>
    </location>
</feature>
<dbReference type="Pfam" id="PF02518">
    <property type="entry name" value="HATPase_c"/>
    <property type="match status" value="1"/>
</dbReference>
<dbReference type="CDD" id="cd00130">
    <property type="entry name" value="PAS"/>
    <property type="match status" value="1"/>
</dbReference>
<dbReference type="PROSITE" id="PS50110">
    <property type="entry name" value="RESPONSE_REGULATORY"/>
    <property type="match status" value="1"/>
</dbReference>
<dbReference type="InterPro" id="IPR035965">
    <property type="entry name" value="PAS-like_dom_sf"/>
</dbReference>
<sequence length="607" mass="67359">MSYTILTLSIIFQLGTALLAFRLIKKTGRLYAWAFIAAALLLMVFRRLIPLYQSLSVNGKPIDPAAESVAMLISILLFFGVLFIGGIFEKLNKLRLETEDELEKRKETEKELLESEERYRGLVNKVSEGILVSESSSMKIVFANPTVCNMLGYSNEELRDMTVPQLHPAEYKEYVISDFQNKVKGNNPITLNIPCLRKDGEIIYVDIKTSNYKFKNTDYILGLFSNVTERRKAEGEQQRIENLEKLGNIAAGIAHDFNNLFTGIYGNIEIAKLELPNSHPALTSLTKAQETMDKSRELTSKLLTFAKGGGPVPEIIPLEKLVRETVSSILADCKTIKANFSFPDDLWPVKADRDQTAQVFNSLTHNAVEAMPDGGRINISAENVTRSDSNNSEEFFVKIIFSDEGSGIPLDKIDKIFDPFYTTKQIGKGLGLSVVHSIINKHKGQIQVNSKPGKGTAFTIFLPAASNSKTAKEKVSEKKLNILFMDDDEMLRKLAAEMLNSIGHSAVTASKGKQAVEIFRESLQKGAPFDMLIMDLSVKNGKGANDVIGEILEISPEAKVIITSGYASDPVINNYKDYGFCETLIKPFNLAQLEEKISKAAEINVGK</sequence>
<dbReference type="NCBIfam" id="TIGR00229">
    <property type="entry name" value="sensory_box"/>
    <property type="match status" value="1"/>
</dbReference>
<evidence type="ECO:0000313" key="10">
    <source>
        <dbReference type="EMBL" id="TYB32908.1"/>
    </source>
</evidence>
<dbReference type="PANTHER" id="PTHR43065:SF42">
    <property type="entry name" value="TWO-COMPONENT SENSOR PPRA"/>
    <property type="match status" value="1"/>
</dbReference>
<dbReference type="EMBL" id="VSIV01000238">
    <property type="protein sequence ID" value="TYB32908.1"/>
    <property type="molecule type" value="Genomic_DNA"/>
</dbReference>
<keyword evidence="6" id="KW-0472">Membrane</keyword>
<dbReference type="SMART" id="SM00387">
    <property type="entry name" value="HATPase_c"/>
    <property type="match status" value="1"/>
</dbReference>
<dbReference type="Proteomes" id="UP000323337">
    <property type="component" value="Unassembled WGS sequence"/>
</dbReference>
<dbReference type="InterPro" id="IPR003661">
    <property type="entry name" value="HisK_dim/P_dom"/>
</dbReference>
<comment type="catalytic activity">
    <reaction evidence="1">
        <text>ATP + protein L-histidine = ADP + protein N-phospho-L-histidine.</text>
        <dbReference type="EC" id="2.7.13.3"/>
    </reaction>
</comment>
<dbReference type="InterPro" id="IPR000014">
    <property type="entry name" value="PAS"/>
</dbReference>
<dbReference type="Gene3D" id="1.10.287.130">
    <property type="match status" value="1"/>
</dbReference>
<evidence type="ECO:0000256" key="1">
    <source>
        <dbReference type="ARBA" id="ARBA00000085"/>
    </source>
</evidence>
<dbReference type="Gene3D" id="3.30.450.20">
    <property type="entry name" value="PAS domain"/>
    <property type="match status" value="1"/>
</dbReference>
<feature type="transmembrane region" description="Helical" evidence="6">
    <location>
        <begin position="69"/>
        <end position="88"/>
    </location>
</feature>
<dbReference type="InterPro" id="IPR005467">
    <property type="entry name" value="His_kinase_dom"/>
</dbReference>
<organism evidence="10 11">
    <name type="scientific">Flexistipes sinusarabici</name>
    <dbReference type="NCBI Taxonomy" id="2352"/>
    <lineage>
        <taxon>Bacteria</taxon>
        <taxon>Pseudomonadati</taxon>
        <taxon>Deferribacterota</taxon>
        <taxon>Deferribacteres</taxon>
        <taxon>Deferribacterales</taxon>
        <taxon>Flexistipitaceae</taxon>
        <taxon>Flexistipes</taxon>
    </lineage>
</organism>
<dbReference type="SUPFAM" id="SSF47384">
    <property type="entry name" value="Homodimeric domain of signal transducing histidine kinase"/>
    <property type="match status" value="1"/>
</dbReference>
<evidence type="ECO:0000256" key="2">
    <source>
        <dbReference type="ARBA" id="ARBA00012438"/>
    </source>
</evidence>
<proteinExistence type="predicted"/>
<comment type="caution">
    <text evidence="10">The sequence shown here is derived from an EMBL/GenBank/DDBJ whole genome shotgun (WGS) entry which is preliminary data.</text>
</comment>
<evidence type="ECO:0000256" key="6">
    <source>
        <dbReference type="SAM" id="Phobius"/>
    </source>
</evidence>
<dbReference type="InterPro" id="IPR003594">
    <property type="entry name" value="HATPase_dom"/>
</dbReference>
<dbReference type="EC" id="2.7.13.3" evidence="2"/>
<name>A0A5D0MNS1_FLESI</name>
<dbReference type="SUPFAM" id="SSF52172">
    <property type="entry name" value="CheY-like"/>
    <property type="match status" value="1"/>
</dbReference>
<accession>A0A5D0MNS1</accession>
<feature type="modified residue" description="4-aspartylphosphate" evidence="4">
    <location>
        <position position="535"/>
    </location>
</feature>